<evidence type="ECO:0000313" key="1">
    <source>
        <dbReference type="EMBL" id="MPC92824.1"/>
    </source>
</evidence>
<dbReference type="EMBL" id="VSRR010092644">
    <property type="protein sequence ID" value="MPC92824.1"/>
    <property type="molecule type" value="Genomic_DNA"/>
</dbReference>
<accession>A0A5B7JKN0</accession>
<sequence length="95" mass="10417">MLGPPRWHSYPRARQDIPIVPLQLNSPLQVVAVKRVTQSLGRQVALLSVPFLDGTQHVLKLSKRNGRLSLISGDIVGTRSAWRLFGAAEHGPAAF</sequence>
<proteinExistence type="predicted"/>
<dbReference type="AlphaFoldDB" id="A0A5B7JKN0"/>
<dbReference type="Proteomes" id="UP000324222">
    <property type="component" value="Unassembled WGS sequence"/>
</dbReference>
<keyword evidence="2" id="KW-1185">Reference proteome</keyword>
<name>A0A5B7JKN0_PORTR</name>
<reference evidence="1 2" key="1">
    <citation type="submission" date="2019-05" db="EMBL/GenBank/DDBJ databases">
        <title>Another draft genome of Portunus trituberculatus and its Hox gene families provides insights of decapod evolution.</title>
        <authorList>
            <person name="Jeong J.-H."/>
            <person name="Song I."/>
            <person name="Kim S."/>
            <person name="Choi T."/>
            <person name="Kim D."/>
            <person name="Ryu S."/>
            <person name="Kim W."/>
        </authorList>
    </citation>
    <scope>NUCLEOTIDE SEQUENCE [LARGE SCALE GENOMIC DNA]</scope>
    <source>
        <tissue evidence="1">Muscle</tissue>
    </source>
</reference>
<gene>
    <name evidence="1" type="ORF">E2C01_087934</name>
</gene>
<organism evidence="1 2">
    <name type="scientific">Portunus trituberculatus</name>
    <name type="common">Swimming crab</name>
    <name type="synonym">Neptunus trituberculatus</name>
    <dbReference type="NCBI Taxonomy" id="210409"/>
    <lineage>
        <taxon>Eukaryota</taxon>
        <taxon>Metazoa</taxon>
        <taxon>Ecdysozoa</taxon>
        <taxon>Arthropoda</taxon>
        <taxon>Crustacea</taxon>
        <taxon>Multicrustacea</taxon>
        <taxon>Malacostraca</taxon>
        <taxon>Eumalacostraca</taxon>
        <taxon>Eucarida</taxon>
        <taxon>Decapoda</taxon>
        <taxon>Pleocyemata</taxon>
        <taxon>Brachyura</taxon>
        <taxon>Eubrachyura</taxon>
        <taxon>Portunoidea</taxon>
        <taxon>Portunidae</taxon>
        <taxon>Portuninae</taxon>
        <taxon>Portunus</taxon>
    </lineage>
</organism>
<comment type="caution">
    <text evidence="1">The sequence shown here is derived from an EMBL/GenBank/DDBJ whole genome shotgun (WGS) entry which is preliminary data.</text>
</comment>
<evidence type="ECO:0000313" key="2">
    <source>
        <dbReference type="Proteomes" id="UP000324222"/>
    </source>
</evidence>
<protein>
    <submittedName>
        <fullName evidence="1">Uncharacterized protein</fullName>
    </submittedName>
</protein>